<dbReference type="AlphaFoldDB" id="A0A6G1CX95"/>
<accession>A0A6G1CX95</accession>
<evidence type="ECO:0000313" key="1">
    <source>
        <dbReference type="EMBL" id="KAF0904143.1"/>
    </source>
</evidence>
<organism evidence="1 2">
    <name type="scientific">Oryza meyeriana var. granulata</name>
    <dbReference type="NCBI Taxonomy" id="110450"/>
    <lineage>
        <taxon>Eukaryota</taxon>
        <taxon>Viridiplantae</taxon>
        <taxon>Streptophyta</taxon>
        <taxon>Embryophyta</taxon>
        <taxon>Tracheophyta</taxon>
        <taxon>Spermatophyta</taxon>
        <taxon>Magnoliopsida</taxon>
        <taxon>Liliopsida</taxon>
        <taxon>Poales</taxon>
        <taxon>Poaceae</taxon>
        <taxon>BOP clade</taxon>
        <taxon>Oryzoideae</taxon>
        <taxon>Oryzeae</taxon>
        <taxon>Oryzinae</taxon>
        <taxon>Oryza</taxon>
        <taxon>Oryza meyeriana</taxon>
    </lineage>
</organism>
<name>A0A6G1CX95_9ORYZ</name>
<gene>
    <name evidence="1" type="ORF">E2562_032414</name>
</gene>
<dbReference type="EMBL" id="SPHZ02000008">
    <property type="protein sequence ID" value="KAF0904143.1"/>
    <property type="molecule type" value="Genomic_DNA"/>
</dbReference>
<protein>
    <submittedName>
        <fullName evidence="1">Uncharacterized protein</fullName>
    </submittedName>
</protein>
<keyword evidence="2" id="KW-1185">Reference proteome</keyword>
<comment type="caution">
    <text evidence="1">The sequence shown here is derived from an EMBL/GenBank/DDBJ whole genome shotgun (WGS) entry which is preliminary data.</text>
</comment>
<reference evidence="1 2" key="1">
    <citation type="submission" date="2019-11" db="EMBL/GenBank/DDBJ databases">
        <title>Whole genome sequence of Oryza granulata.</title>
        <authorList>
            <person name="Li W."/>
        </authorList>
    </citation>
    <scope>NUCLEOTIDE SEQUENCE [LARGE SCALE GENOMIC DNA]</scope>
    <source>
        <strain evidence="2">cv. Menghai</strain>
        <tissue evidence="1">Leaf</tissue>
    </source>
</reference>
<proteinExistence type="predicted"/>
<evidence type="ECO:0000313" key="2">
    <source>
        <dbReference type="Proteomes" id="UP000479710"/>
    </source>
</evidence>
<dbReference type="Proteomes" id="UP000479710">
    <property type="component" value="Unassembled WGS sequence"/>
</dbReference>
<sequence length="93" mass="10184">MGREESARRATVSLNGQRASSMGFLGCAARNEAWHRWLAGAPRAVLRALTRPSCRRDSYVKSRGHSPSVVNVSSSKLKGREAWMMTTSGPHLS</sequence>